<dbReference type="GO" id="GO:0003677">
    <property type="term" value="F:DNA binding"/>
    <property type="evidence" value="ECO:0007669"/>
    <property type="project" value="UniProtKB-KW"/>
</dbReference>
<evidence type="ECO:0000256" key="1">
    <source>
        <dbReference type="ARBA" id="ARBA00010641"/>
    </source>
</evidence>
<feature type="domain" description="RNA polymerase sigma-70 region 2" evidence="6">
    <location>
        <begin position="29"/>
        <end position="93"/>
    </location>
</feature>
<feature type="domain" description="RNA polymerase sigma factor 70 region 4 type 2" evidence="7">
    <location>
        <begin position="118"/>
        <end position="170"/>
    </location>
</feature>
<dbReference type="InterPro" id="IPR039425">
    <property type="entry name" value="RNA_pol_sigma-70-like"/>
</dbReference>
<keyword evidence="4" id="KW-0238">DNA-binding</keyword>
<dbReference type="PATRIC" id="fig|1420583.3.peg.3908"/>
<reference evidence="8 9" key="1">
    <citation type="journal article" date="2015" name="G3 (Bethesda)">
        <title>Insights into Ongoing Evolution of the Hexachlorocyclohexane Catabolic Pathway from Comparative Genomics of Ten Sphingomonadaceae Strains.</title>
        <authorList>
            <person name="Pearce S.L."/>
            <person name="Oakeshott J.G."/>
            <person name="Pandey G."/>
        </authorList>
    </citation>
    <scope>NUCLEOTIDE SEQUENCE [LARGE SCALE GENOMIC DNA]</scope>
    <source>
        <strain evidence="8 9">LL01</strain>
    </source>
</reference>
<protein>
    <submittedName>
        <fullName evidence="8">RNA polymerase sigma70</fullName>
    </submittedName>
</protein>
<dbReference type="InterPro" id="IPR014284">
    <property type="entry name" value="RNA_pol_sigma-70_dom"/>
</dbReference>
<keyword evidence="9" id="KW-1185">Reference proteome</keyword>
<dbReference type="PANTHER" id="PTHR43133">
    <property type="entry name" value="RNA POLYMERASE ECF-TYPE SIGMA FACTO"/>
    <property type="match status" value="1"/>
</dbReference>
<proteinExistence type="inferred from homology"/>
<dbReference type="Gene3D" id="1.10.1740.10">
    <property type="match status" value="1"/>
</dbReference>
<dbReference type="STRING" id="1420583.V473_20495"/>
<gene>
    <name evidence="8" type="ORF">V473_20495</name>
</gene>
<keyword evidence="3" id="KW-0731">Sigma factor</keyword>
<dbReference type="InterPro" id="IPR036388">
    <property type="entry name" value="WH-like_DNA-bd_sf"/>
</dbReference>
<dbReference type="SUPFAM" id="SSF88946">
    <property type="entry name" value="Sigma2 domain of RNA polymerase sigma factors"/>
    <property type="match status" value="1"/>
</dbReference>
<comment type="caution">
    <text evidence="8">The sequence shown here is derived from an EMBL/GenBank/DDBJ whole genome shotgun (WGS) entry which is preliminary data.</text>
</comment>
<keyword evidence="2" id="KW-0805">Transcription regulation</keyword>
<evidence type="ECO:0000256" key="2">
    <source>
        <dbReference type="ARBA" id="ARBA00023015"/>
    </source>
</evidence>
<dbReference type="Gene3D" id="1.10.10.10">
    <property type="entry name" value="Winged helix-like DNA-binding domain superfamily/Winged helix DNA-binding domain"/>
    <property type="match status" value="1"/>
</dbReference>
<dbReference type="PANTHER" id="PTHR43133:SF58">
    <property type="entry name" value="ECF RNA POLYMERASE SIGMA FACTOR SIGD"/>
    <property type="match status" value="1"/>
</dbReference>
<evidence type="ECO:0000259" key="7">
    <source>
        <dbReference type="Pfam" id="PF08281"/>
    </source>
</evidence>
<dbReference type="RefSeq" id="WP_066608586.1">
    <property type="nucleotide sequence ID" value="NZ_KQ130436.1"/>
</dbReference>
<organism evidence="8 9">
    <name type="scientific">Sphingobium cupriresistens LL01</name>
    <dbReference type="NCBI Taxonomy" id="1420583"/>
    <lineage>
        <taxon>Bacteria</taxon>
        <taxon>Pseudomonadati</taxon>
        <taxon>Pseudomonadota</taxon>
        <taxon>Alphaproteobacteria</taxon>
        <taxon>Sphingomonadales</taxon>
        <taxon>Sphingomonadaceae</taxon>
        <taxon>Sphingobium</taxon>
    </lineage>
</organism>
<dbReference type="InterPro" id="IPR013325">
    <property type="entry name" value="RNA_pol_sigma_r2"/>
</dbReference>
<dbReference type="Pfam" id="PF04542">
    <property type="entry name" value="Sigma70_r2"/>
    <property type="match status" value="1"/>
</dbReference>
<dbReference type="InterPro" id="IPR013324">
    <property type="entry name" value="RNA_pol_sigma_r3/r4-like"/>
</dbReference>
<evidence type="ECO:0000256" key="4">
    <source>
        <dbReference type="ARBA" id="ARBA00023125"/>
    </source>
</evidence>
<dbReference type="NCBIfam" id="TIGR02937">
    <property type="entry name" value="sigma70-ECF"/>
    <property type="match status" value="1"/>
</dbReference>
<keyword evidence="5" id="KW-0804">Transcription</keyword>
<evidence type="ECO:0000256" key="3">
    <source>
        <dbReference type="ARBA" id="ARBA00023082"/>
    </source>
</evidence>
<dbReference type="GO" id="GO:0016987">
    <property type="term" value="F:sigma factor activity"/>
    <property type="evidence" value="ECO:0007669"/>
    <property type="project" value="UniProtKB-KW"/>
</dbReference>
<evidence type="ECO:0000259" key="6">
    <source>
        <dbReference type="Pfam" id="PF04542"/>
    </source>
</evidence>
<dbReference type="InterPro" id="IPR007627">
    <property type="entry name" value="RNA_pol_sigma70_r2"/>
</dbReference>
<dbReference type="SUPFAM" id="SSF88659">
    <property type="entry name" value="Sigma3 and sigma4 domains of RNA polymerase sigma factors"/>
    <property type="match status" value="1"/>
</dbReference>
<dbReference type="Pfam" id="PF08281">
    <property type="entry name" value="Sigma70_r4_2"/>
    <property type="match status" value="1"/>
</dbReference>
<accession>A0A0J7XNW8</accession>
<name>A0A0J7XNW8_9SPHN</name>
<dbReference type="InterPro" id="IPR013249">
    <property type="entry name" value="RNA_pol_sigma70_r4_t2"/>
</dbReference>
<sequence length="178" mass="19662">MRASEEQLRIWMIGGLDGDADAYTALLGALVPLLRSFFGRRLRGAADDVEDLVQETLMAIHARRGTYDRTRPFVAWVYAVARYKMIDQFRRTRPMVQIEGLEEILVAEGFEDACAARMDLDRLLGGLSPKQAKAIRDTKVDGLSVMEAAQAAGLSEADVKVSVHRGLKTLAARLRGQG</sequence>
<comment type="similarity">
    <text evidence="1">Belongs to the sigma-70 factor family. ECF subfamily.</text>
</comment>
<evidence type="ECO:0000313" key="8">
    <source>
        <dbReference type="EMBL" id="KMS53329.1"/>
    </source>
</evidence>
<dbReference type="Proteomes" id="UP000052232">
    <property type="component" value="Unassembled WGS sequence"/>
</dbReference>
<dbReference type="AlphaFoldDB" id="A0A0J7XNW8"/>
<dbReference type="GO" id="GO:0006352">
    <property type="term" value="P:DNA-templated transcription initiation"/>
    <property type="evidence" value="ECO:0007669"/>
    <property type="project" value="InterPro"/>
</dbReference>
<evidence type="ECO:0000256" key="5">
    <source>
        <dbReference type="ARBA" id="ARBA00023163"/>
    </source>
</evidence>
<evidence type="ECO:0000313" key="9">
    <source>
        <dbReference type="Proteomes" id="UP000052232"/>
    </source>
</evidence>
<dbReference type="NCBIfam" id="NF009191">
    <property type="entry name" value="PRK12539.1"/>
    <property type="match status" value="1"/>
</dbReference>
<dbReference type="EMBL" id="JACT01000005">
    <property type="protein sequence ID" value="KMS53329.1"/>
    <property type="molecule type" value="Genomic_DNA"/>
</dbReference>